<feature type="signal peptide" evidence="4">
    <location>
        <begin position="1"/>
        <end position="19"/>
    </location>
</feature>
<dbReference type="InterPro" id="IPR012910">
    <property type="entry name" value="Plug_dom"/>
</dbReference>
<evidence type="ECO:0000313" key="6">
    <source>
        <dbReference type="EMBL" id="SDL09281.1"/>
    </source>
</evidence>
<dbReference type="RefSeq" id="WP_089682392.1">
    <property type="nucleotide sequence ID" value="NZ_FNFO01000004.1"/>
</dbReference>
<dbReference type="InterPro" id="IPR036942">
    <property type="entry name" value="Beta-barrel_TonB_sf"/>
</dbReference>
<organism evidence="6 7">
    <name type="scientific">Catalinimonas alkaloidigena</name>
    <dbReference type="NCBI Taxonomy" id="1075417"/>
    <lineage>
        <taxon>Bacteria</taxon>
        <taxon>Pseudomonadati</taxon>
        <taxon>Bacteroidota</taxon>
        <taxon>Cytophagia</taxon>
        <taxon>Cytophagales</taxon>
        <taxon>Catalimonadaceae</taxon>
        <taxon>Catalinimonas</taxon>
    </lineage>
</organism>
<dbReference type="Gene3D" id="2.170.130.10">
    <property type="entry name" value="TonB-dependent receptor, plug domain"/>
    <property type="match status" value="1"/>
</dbReference>
<name>A0A1G9H8H1_9BACT</name>
<dbReference type="Gene3D" id="2.40.170.20">
    <property type="entry name" value="TonB-dependent receptor, beta-barrel domain"/>
    <property type="match status" value="1"/>
</dbReference>
<keyword evidence="4" id="KW-0732">Signal</keyword>
<feature type="domain" description="TonB-dependent receptor plug" evidence="5">
    <location>
        <begin position="144"/>
        <end position="238"/>
    </location>
</feature>
<dbReference type="InterPro" id="IPR037066">
    <property type="entry name" value="Plug_dom_sf"/>
</dbReference>
<dbReference type="InterPro" id="IPR008969">
    <property type="entry name" value="CarboxyPept-like_regulatory"/>
</dbReference>
<evidence type="ECO:0000256" key="1">
    <source>
        <dbReference type="ARBA" id="ARBA00004442"/>
    </source>
</evidence>
<reference evidence="6 7" key="1">
    <citation type="submission" date="2016-10" db="EMBL/GenBank/DDBJ databases">
        <authorList>
            <person name="de Groot N.N."/>
        </authorList>
    </citation>
    <scope>NUCLEOTIDE SEQUENCE [LARGE SCALE GENOMIC DNA]</scope>
    <source>
        <strain evidence="6 7">DSM 25186</strain>
    </source>
</reference>
<feature type="chain" id="PRO_5011518221" evidence="4">
    <location>
        <begin position="20"/>
        <end position="818"/>
    </location>
</feature>
<sequence length="818" mass="92341">MKQVMLLIMALLFGGAAFAQGTAPQETPGTGTRVANPAKKVTLSGYIKDARSGEVLIGATAFIQELENGAVTNVYGFYSLSVEPGTYTVIYSYVGFQNQTRTVDLTADLTVNMELREQETQLDEVVVSAERLENNRVEQVEMSTAKLSMQQVKKMPQLMGENDIIRSIQLLPGVSSVGEGASGFNVRGGSIDQNLILLDEAPVYSSSHLFGFFSVFNADAIKDVKLYKGGIPAPYGGRLSSVLDVRQREGNMKQFEGSGGIGIISSRLTLEGPLKRDKASFIVSGRRSYGDLFLKLSNDPDLNNNTVYFYDLNAKVNWIMNDKNRFYVAGYLGSDVLKPGPDFSMRWGNKTGTLRWNHLFNQKLFSNFTAVYSDYEYNFRINNEALGFDWTSNIINYNLKADFIWYPTPSNTVEFGTSTIYYTFKPGDFQTISEASAFTPFQLDDQYAVEPAVYASNEQKIGNRLTLQYGLRASAFYRLGEGTAYIYDPNHPKSAETIIDTVQYGRGEVMSKFWGLEPRFSANYKLNDQSSLKLSYNRMRQNIHLISNTTAATPLDVWSPAGPHINPALADQIAAGYVRNFDENRYEFSVETYYKYFQDLVDYRDGAELLLNRTLEADLLRGDGRAYGVELLLRKQEGRLTGWIGYTLSRSERLVTAAMNGDRGFTPQEKKEISINNGTYYPSNWDKTHDVTVVAAYQLSENWSINSNFSFMTGRPITFPNGRAEWEGVVFPVYDNRNGARTPVYHRLDFGATWERPNDENKRFHSSWTFSLYNVYARRNPYSIYFQQVPDGDAFQTQAYRLSIFGSVIPGITWNFNF</sequence>
<dbReference type="EMBL" id="FNFO01000004">
    <property type="protein sequence ID" value="SDL09281.1"/>
    <property type="molecule type" value="Genomic_DNA"/>
</dbReference>
<dbReference type="SUPFAM" id="SSF56935">
    <property type="entry name" value="Porins"/>
    <property type="match status" value="1"/>
</dbReference>
<accession>A0A1G9H8H1</accession>
<dbReference type="Pfam" id="PF07715">
    <property type="entry name" value="Plug"/>
    <property type="match status" value="1"/>
</dbReference>
<evidence type="ECO:0000313" key="7">
    <source>
        <dbReference type="Proteomes" id="UP000198510"/>
    </source>
</evidence>
<keyword evidence="6" id="KW-0675">Receptor</keyword>
<keyword evidence="7" id="KW-1185">Reference proteome</keyword>
<protein>
    <submittedName>
        <fullName evidence="6">Outer membrane receptor proteins, mostly Fe transport</fullName>
    </submittedName>
</protein>
<dbReference type="STRING" id="1075417.SAMN05421823_104354"/>
<evidence type="ECO:0000256" key="2">
    <source>
        <dbReference type="ARBA" id="ARBA00023136"/>
    </source>
</evidence>
<dbReference type="GO" id="GO:0009279">
    <property type="term" value="C:cell outer membrane"/>
    <property type="evidence" value="ECO:0007669"/>
    <property type="project" value="UniProtKB-SubCell"/>
</dbReference>
<dbReference type="OrthoDB" id="1111684at2"/>
<evidence type="ECO:0000256" key="4">
    <source>
        <dbReference type="SAM" id="SignalP"/>
    </source>
</evidence>
<proteinExistence type="predicted"/>
<gene>
    <name evidence="6" type="ORF">SAMN05421823_104354</name>
</gene>
<dbReference type="Pfam" id="PF13715">
    <property type="entry name" value="CarbopepD_reg_2"/>
    <property type="match status" value="1"/>
</dbReference>
<comment type="subcellular location">
    <subcellularLocation>
        <location evidence="1">Cell outer membrane</location>
    </subcellularLocation>
</comment>
<evidence type="ECO:0000259" key="5">
    <source>
        <dbReference type="Pfam" id="PF07715"/>
    </source>
</evidence>
<dbReference type="SUPFAM" id="SSF49464">
    <property type="entry name" value="Carboxypeptidase regulatory domain-like"/>
    <property type="match status" value="1"/>
</dbReference>
<dbReference type="AlphaFoldDB" id="A0A1G9H8H1"/>
<dbReference type="Gene3D" id="2.60.40.1120">
    <property type="entry name" value="Carboxypeptidase-like, regulatory domain"/>
    <property type="match status" value="1"/>
</dbReference>
<dbReference type="Proteomes" id="UP000198510">
    <property type="component" value="Unassembled WGS sequence"/>
</dbReference>
<evidence type="ECO:0000256" key="3">
    <source>
        <dbReference type="ARBA" id="ARBA00023237"/>
    </source>
</evidence>
<keyword evidence="3" id="KW-0998">Cell outer membrane</keyword>
<keyword evidence="2" id="KW-0472">Membrane</keyword>